<dbReference type="EMBL" id="JAEKJA010000017">
    <property type="protein sequence ID" value="MBJ3777548.1"/>
    <property type="molecule type" value="Genomic_DNA"/>
</dbReference>
<comment type="caution">
    <text evidence="1">The sequence shown here is derived from an EMBL/GenBank/DDBJ whole genome shotgun (WGS) entry which is preliminary data.</text>
</comment>
<proteinExistence type="predicted"/>
<reference evidence="1" key="1">
    <citation type="submission" date="2020-12" db="EMBL/GenBank/DDBJ databases">
        <title>Bacterial taxonomy.</title>
        <authorList>
            <person name="Pan X."/>
        </authorList>
    </citation>
    <scope>NUCLEOTIDE SEQUENCE</scope>
    <source>
        <strain evidence="1">B2012</strain>
    </source>
</reference>
<organism evidence="1 2">
    <name type="scientific">Acuticoccus mangrovi</name>
    <dbReference type="NCBI Taxonomy" id="2796142"/>
    <lineage>
        <taxon>Bacteria</taxon>
        <taxon>Pseudomonadati</taxon>
        <taxon>Pseudomonadota</taxon>
        <taxon>Alphaproteobacteria</taxon>
        <taxon>Hyphomicrobiales</taxon>
        <taxon>Amorphaceae</taxon>
        <taxon>Acuticoccus</taxon>
    </lineage>
</organism>
<evidence type="ECO:0000313" key="1">
    <source>
        <dbReference type="EMBL" id="MBJ3777548.1"/>
    </source>
</evidence>
<accession>A0A934IRZ4</accession>
<protein>
    <submittedName>
        <fullName evidence="1">Uncharacterized protein</fullName>
    </submittedName>
</protein>
<dbReference type="RefSeq" id="WP_198883449.1">
    <property type="nucleotide sequence ID" value="NZ_JAEKJA010000017.1"/>
</dbReference>
<dbReference type="Proteomes" id="UP000609531">
    <property type="component" value="Unassembled WGS sequence"/>
</dbReference>
<evidence type="ECO:0000313" key="2">
    <source>
        <dbReference type="Proteomes" id="UP000609531"/>
    </source>
</evidence>
<sequence>MAHVKKGHLVGSPEWWKHLRRIVKRQFWKRHRKVEKREAKDTRAW</sequence>
<dbReference type="AlphaFoldDB" id="A0A934IRZ4"/>
<name>A0A934IRZ4_9HYPH</name>
<keyword evidence="2" id="KW-1185">Reference proteome</keyword>
<gene>
    <name evidence="1" type="ORF">JCR33_17705</name>
</gene>